<name>A0ABD2R3X1_9SOLN</name>
<dbReference type="AlphaFoldDB" id="A0ABD2R3X1"/>
<proteinExistence type="predicted"/>
<dbReference type="EMBL" id="JBJKTR010000022">
    <property type="protein sequence ID" value="KAL3326501.1"/>
    <property type="molecule type" value="Genomic_DNA"/>
</dbReference>
<dbReference type="PANTHER" id="PTHR11439">
    <property type="entry name" value="GAG-POL-RELATED RETROTRANSPOSON"/>
    <property type="match status" value="1"/>
</dbReference>
<protein>
    <submittedName>
        <fullName evidence="1">Uncharacterized protein</fullName>
    </submittedName>
</protein>
<sequence>MMNCEVATTPMNINEKLHRADGTEKASPKLFRSLVGSLNYLTHIRPNIAFFVSVVSKFLQSPTKQHFGAAKRVLRYVAGTTNFGIWYSKAPNFRLVVFTVIMQAAWMTGKALPEVVSALVLEL</sequence>
<dbReference type="Proteomes" id="UP001627284">
    <property type="component" value="Unassembled WGS sequence"/>
</dbReference>
<accession>A0ABD2R3X1</accession>
<dbReference type="PANTHER" id="PTHR11439:SF463">
    <property type="entry name" value="REVERSE TRANSCRIPTASE TY1_COPIA-TYPE DOMAIN-CONTAINING PROTEIN"/>
    <property type="match status" value="1"/>
</dbReference>
<reference evidence="1 2" key="1">
    <citation type="submission" date="2024-05" db="EMBL/GenBank/DDBJ databases">
        <title>De novo assembly of an allotetraploid wild potato.</title>
        <authorList>
            <person name="Hosaka A.J."/>
        </authorList>
    </citation>
    <scope>NUCLEOTIDE SEQUENCE [LARGE SCALE GENOMIC DNA]</scope>
    <source>
        <tissue evidence="1">Young leaves</tissue>
    </source>
</reference>
<keyword evidence="2" id="KW-1185">Reference proteome</keyword>
<dbReference type="EMBL" id="JBJKTR010000022">
    <property type="protein sequence ID" value="KAL3326500.1"/>
    <property type="molecule type" value="Genomic_DNA"/>
</dbReference>
<evidence type="ECO:0000313" key="1">
    <source>
        <dbReference type="EMBL" id="KAL3326500.1"/>
    </source>
</evidence>
<gene>
    <name evidence="1" type="ORF">AABB24_037258</name>
</gene>
<comment type="caution">
    <text evidence="1">The sequence shown here is derived from an EMBL/GenBank/DDBJ whole genome shotgun (WGS) entry which is preliminary data.</text>
</comment>
<evidence type="ECO:0000313" key="2">
    <source>
        <dbReference type="Proteomes" id="UP001627284"/>
    </source>
</evidence>
<organism evidence="1 2">
    <name type="scientific">Solanum stoloniferum</name>
    <dbReference type="NCBI Taxonomy" id="62892"/>
    <lineage>
        <taxon>Eukaryota</taxon>
        <taxon>Viridiplantae</taxon>
        <taxon>Streptophyta</taxon>
        <taxon>Embryophyta</taxon>
        <taxon>Tracheophyta</taxon>
        <taxon>Spermatophyta</taxon>
        <taxon>Magnoliopsida</taxon>
        <taxon>eudicotyledons</taxon>
        <taxon>Gunneridae</taxon>
        <taxon>Pentapetalae</taxon>
        <taxon>asterids</taxon>
        <taxon>lamiids</taxon>
        <taxon>Solanales</taxon>
        <taxon>Solanaceae</taxon>
        <taxon>Solanoideae</taxon>
        <taxon>Solaneae</taxon>
        <taxon>Solanum</taxon>
    </lineage>
</organism>